<accession>A0ABR8H3I1</accession>
<keyword evidence="2" id="KW-1185">Reference proteome</keyword>
<organism evidence="1 2">
    <name type="scientific">Scytonema hofmannii FACHB-248</name>
    <dbReference type="NCBI Taxonomy" id="1842502"/>
    <lineage>
        <taxon>Bacteria</taxon>
        <taxon>Bacillati</taxon>
        <taxon>Cyanobacteriota</taxon>
        <taxon>Cyanophyceae</taxon>
        <taxon>Nostocales</taxon>
        <taxon>Scytonemataceae</taxon>
        <taxon>Scytonema</taxon>
    </lineage>
</organism>
<dbReference type="InterPro" id="IPR027417">
    <property type="entry name" value="P-loop_NTPase"/>
</dbReference>
<protein>
    <recommendedName>
        <fullName evidence="3">AAA+ ATPase domain-containing protein</fullName>
    </recommendedName>
</protein>
<gene>
    <name evidence="1" type="ORF">H6G81_35190</name>
</gene>
<dbReference type="EMBL" id="JACJTA010000176">
    <property type="protein sequence ID" value="MBD2609598.1"/>
    <property type="molecule type" value="Genomic_DNA"/>
</dbReference>
<proteinExistence type="predicted"/>
<evidence type="ECO:0000313" key="1">
    <source>
        <dbReference type="EMBL" id="MBD2609598.1"/>
    </source>
</evidence>
<dbReference type="SUPFAM" id="SSF52540">
    <property type="entry name" value="P-loop containing nucleoside triphosphate hydrolases"/>
    <property type="match status" value="1"/>
</dbReference>
<dbReference type="RefSeq" id="WP_029637046.1">
    <property type="nucleotide sequence ID" value="NZ_JACJTA010000176.1"/>
</dbReference>
<reference evidence="1 2" key="1">
    <citation type="journal article" date="2020" name="ISME J.">
        <title>Comparative genomics reveals insights into cyanobacterial evolution and habitat adaptation.</title>
        <authorList>
            <person name="Chen M.Y."/>
            <person name="Teng W.K."/>
            <person name="Zhao L."/>
            <person name="Hu C.X."/>
            <person name="Zhou Y.K."/>
            <person name="Han B.P."/>
            <person name="Song L.R."/>
            <person name="Shu W.S."/>
        </authorList>
    </citation>
    <scope>NUCLEOTIDE SEQUENCE [LARGE SCALE GENOMIC DNA]</scope>
    <source>
        <strain evidence="1 2">FACHB-248</strain>
    </source>
</reference>
<evidence type="ECO:0008006" key="3">
    <source>
        <dbReference type="Google" id="ProtNLM"/>
    </source>
</evidence>
<name>A0ABR8H3I1_9CYAN</name>
<sequence length="384" mass="42961">MEDNRLRRVEWINLNLPSLRDFDRYIGWMLGRILFSGWLFTLTTIRATAKIVVVIVDQCERTTHKLLEVYAQMPHGGTLGATVINTSAVALPPAVSEIVTDIVSAIEGKHLMIIGATGSGKTVAAQYLAYAVGGKVRVLECEGTPDDWVGLEVVGRGEDWESINEAFAEEMEELTNRVKIRNSEGDKALIGRDQITIVEEYPEVRQKCSNADEWFERHARRGRRMLKFIICLSQFDKVAAWGLEGKSDLGDCFYRLRIGKLAVKHARSLGNDELEAWLQLDRSHCLLDDSPCKLPSYREMKAVTQRLSNLPVSAALVTAVTPIQSQLQPIENENNYSKNSVTRAVKACLEAGFSESKIVKEVLGYKGGQYQAGKEVLERIKAEF</sequence>
<comment type="caution">
    <text evidence="1">The sequence shown here is derived from an EMBL/GenBank/DDBJ whole genome shotgun (WGS) entry which is preliminary data.</text>
</comment>
<dbReference type="Gene3D" id="3.40.50.300">
    <property type="entry name" value="P-loop containing nucleotide triphosphate hydrolases"/>
    <property type="match status" value="1"/>
</dbReference>
<dbReference type="Proteomes" id="UP000660380">
    <property type="component" value="Unassembled WGS sequence"/>
</dbReference>
<evidence type="ECO:0000313" key="2">
    <source>
        <dbReference type="Proteomes" id="UP000660380"/>
    </source>
</evidence>